<proteinExistence type="predicted"/>
<dbReference type="AlphaFoldDB" id="A0A0A9DAW1"/>
<reference evidence="1" key="1">
    <citation type="submission" date="2014-09" db="EMBL/GenBank/DDBJ databases">
        <authorList>
            <person name="Magalhaes I.L.F."/>
            <person name="Oliveira U."/>
            <person name="Santos F.R."/>
            <person name="Vidigal T.H.D.A."/>
            <person name="Brescovit A.D."/>
            <person name="Santos A.J."/>
        </authorList>
    </citation>
    <scope>NUCLEOTIDE SEQUENCE</scope>
    <source>
        <tissue evidence="1">Shoot tissue taken approximately 20 cm above the soil surface</tissue>
    </source>
</reference>
<evidence type="ECO:0000313" key="1">
    <source>
        <dbReference type="EMBL" id="JAD85699.1"/>
    </source>
</evidence>
<accession>A0A0A9DAW1</accession>
<protein>
    <submittedName>
        <fullName evidence="1">Uncharacterized protein</fullName>
    </submittedName>
</protein>
<organism evidence="1">
    <name type="scientific">Arundo donax</name>
    <name type="common">Giant reed</name>
    <name type="synonym">Donax arundinaceus</name>
    <dbReference type="NCBI Taxonomy" id="35708"/>
    <lineage>
        <taxon>Eukaryota</taxon>
        <taxon>Viridiplantae</taxon>
        <taxon>Streptophyta</taxon>
        <taxon>Embryophyta</taxon>
        <taxon>Tracheophyta</taxon>
        <taxon>Spermatophyta</taxon>
        <taxon>Magnoliopsida</taxon>
        <taxon>Liliopsida</taxon>
        <taxon>Poales</taxon>
        <taxon>Poaceae</taxon>
        <taxon>PACMAD clade</taxon>
        <taxon>Arundinoideae</taxon>
        <taxon>Arundineae</taxon>
        <taxon>Arundo</taxon>
    </lineage>
</organism>
<dbReference type="EMBL" id="GBRH01212196">
    <property type="protein sequence ID" value="JAD85699.1"/>
    <property type="molecule type" value="Transcribed_RNA"/>
</dbReference>
<sequence length="97" mass="10909">MDGDLKRQSDEGELRSHLRWENMFVQRIDAVVVNGDDTTVVVEEWEAVLVTSAVHDDIRYNRCAVLEHHAAIFLSTLHHGTKPQIVVARQPFTSGSG</sequence>
<reference evidence="1" key="2">
    <citation type="journal article" date="2015" name="Data Brief">
        <title>Shoot transcriptome of the giant reed, Arundo donax.</title>
        <authorList>
            <person name="Barrero R.A."/>
            <person name="Guerrero F.D."/>
            <person name="Moolhuijzen P."/>
            <person name="Goolsby J.A."/>
            <person name="Tidwell J."/>
            <person name="Bellgard S.E."/>
            <person name="Bellgard M.I."/>
        </authorList>
    </citation>
    <scope>NUCLEOTIDE SEQUENCE</scope>
    <source>
        <tissue evidence="1">Shoot tissue taken approximately 20 cm above the soil surface</tissue>
    </source>
</reference>
<name>A0A0A9DAW1_ARUDO</name>